<dbReference type="PROSITE" id="PS51257">
    <property type="entry name" value="PROKAR_LIPOPROTEIN"/>
    <property type="match status" value="1"/>
</dbReference>
<evidence type="ECO:0000313" key="2">
    <source>
        <dbReference type="EMBL" id="KAJ1366092.1"/>
    </source>
</evidence>
<name>A0AAD5QYB5_PARTN</name>
<accession>A0AAD5QYB5</accession>
<evidence type="ECO:0000313" key="3">
    <source>
        <dbReference type="Proteomes" id="UP001196413"/>
    </source>
</evidence>
<proteinExistence type="predicted"/>
<evidence type="ECO:0000256" key="1">
    <source>
        <dbReference type="SAM" id="SignalP"/>
    </source>
</evidence>
<keyword evidence="1" id="KW-0732">Signal</keyword>
<protein>
    <submittedName>
        <fullName evidence="2">Uncharacterized protein</fullName>
    </submittedName>
</protein>
<keyword evidence="3" id="KW-1185">Reference proteome</keyword>
<dbReference type="Proteomes" id="UP001196413">
    <property type="component" value="Unassembled WGS sequence"/>
</dbReference>
<dbReference type="EMBL" id="JAHQIW010005465">
    <property type="protein sequence ID" value="KAJ1366092.1"/>
    <property type="molecule type" value="Genomic_DNA"/>
</dbReference>
<comment type="caution">
    <text evidence="2">The sequence shown here is derived from an EMBL/GenBank/DDBJ whole genome shotgun (WGS) entry which is preliminary data.</text>
</comment>
<dbReference type="AlphaFoldDB" id="A0AAD5QYB5"/>
<feature type="chain" id="PRO_5042235051" evidence="1">
    <location>
        <begin position="22"/>
        <end position="83"/>
    </location>
</feature>
<reference evidence="2" key="1">
    <citation type="submission" date="2021-06" db="EMBL/GenBank/DDBJ databases">
        <title>Parelaphostrongylus tenuis whole genome reference sequence.</title>
        <authorList>
            <person name="Garwood T.J."/>
            <person name="Larsen P.A."/>
            <person name="Fountain-Jones N.M."/>
            <person name="Garbe J.R."/>
            <person name="Macchietto M.G."/>
            <person name="Kania S.A."/>
            <person name="Gerhold R.W."/>
            <person name="Richards J.E."/>
            <person name="Wolf T.M."/>
        </authorList>
    </citation>
    <scope>NUCLEOTIDE SEQUENCE</scope>
    <source>
        <strain evidence="2">MNPRO001-30</strain>
        <tissue evidence="2">Meninges</tissue>
    </source>
</reference>
<organism evidence="2 3">
    <name type="scientific">Parelaphostrongylus tenuis</name>
    <name type="common">Meningeal worm</name>
    <dbReference type="NCBI Taxonomy" id="148309"/>
    <lineage>
        <taxon>Eukaryota</taxon>
        <taxon>Metazoa</taxon>
        <taxon>Ecdysozoa</taxon>
        <taxon>Nematoda</taxon>
        <taxon>Chromadorea</taxon>
        <taxon>Rhabditida</taxon>
        <taxon>Rhabditina</taxon>
        <taxon>Rhabditomorpha</taxon>
        <taxon>Strongyloidea</taxon>
        <taxon>Metastrongylidae</taxon>
        <taxon>Parelaphostrongylus</taxon>
    </lineage>
</organism>
<feature type="signal peptide" evidence="1">
    <location>
        <begin position="1"/>
        <end position="21"/>
    </location>
</feature>
<gene>
    <name evidence="2" type="ORF">KIN20_026685</name>
</gene>
<sequence length="83" mass="8953">MTRLLADSLAILVITVATVFGCVVLPPGQATTRNFTVTGFTLPVNMAYSTDNSVRTWLLALQQAGRCLIPSNGKAVVQAYRMH</sequence>